<feature type="transmembrane region" description="Helical" evidence="1">
    <location>
        <begin position="36"/>
        <end position="53"/>
    </location>
</feature>
<protein>
    <submittedName>
        <fullName evidence="2">Uncharacterized protein</fullName>
    </submittedName>
</protein>
<evidence type="ECO:0000256" key="1">
    <source>
        <dbReference type="SAM" id="Phobius"/>
    </source>
</evidence>
<keyword evidence="1" id="KW-0812">Transmembrane</keyword>
<name>A0A2S2QUT5_9HEMI</name>
<dbReference type="EMBL" id="GGMS01012308">
    <property type="protein sequence ID" value="MBY81511.1"/>
    <property type="molecule type" value="Transcribed_RNA"/>
</dbReference>
<keyword evidence="1" id="KW-1133">Transmembrane helix</keyword>
<dbReference type="AlphaFoldDB" id="A0A2S2QUT5"/>
<sequence length="105" mass="12291">MKPDRAGPYHLEQWWPNYGPRANSGPPSFNIWPAKVFYITALICIPIIFCIYVKKNLECIFLWPAIKKKLFFMARGKKSLATTGVEDKISATYYKRFIIKIFIQQ</sequence>
<accession>A0A2S2QUT5</accession>
<proteinExistence type="predicted"/>
<gene>
    <name evidence="2" type="ORF">g.167803</name>
</gene>
<organism evidence="2">
    <name type="scientific">Sipha flava</name>
    <name type="common">yellow sugarcane aphid</name>
    <dbReference type="NCBI Taxonomy" id="143950"/>
    <lineage>
        <taxon>Eukaryota</taxon>
        <taxon>Metazoa</taxon>
        <taxon>Ecdysozoa</taxon>
        <taxon>Arthropoda</taxon>
        <taxon>Hexapoda</taxon>
        <taxon>Insecta</taxon>
        <taxon>Pterygota</taxon>
        <taxon>Neoptera</taxon>
        <taxon>Paraneoptera</taxon>
        <taxon>Hemiptera</taxon>
        <taxon>Sternorrhyncha</taxon>
        <taxon>Aphidomorpha</taxon>
        <taxon>Aphidoidea</taxon>
        <taxon>Aphididae</taxon>
        <taxon>Sipha</taxon>
    </lineage>
</organism>
<reference evidence="2" key="1">
    <citation type="submission" date="2018-04" db="EMBL/GenBank/DDBJ databases">
        <title>Transcriptome assembly of Sipha flava.</title>
        <authorList>
            <person name="Scully E.D."/>
            <person name="Geib S.M."/>
            <person name="Palmer N.A."/>
            <person name="Koch K."/>
            <person name="Bradshaw J."/>
            <person name="Heng-Moss T."/>
            <person name="Sarath G."/>
        </authorList>
    </citation>
    <scope>NUCLEOTIDE SEQUENCE</scope>
</reference>
<keyword evidence="1" id="KW-0472">Membrane</keyword>
<evidence type="ECO:0000313" key="2">
    <source>
        <dbReference type="EMBL" id="MBY81511.1"/>
    </source>
</evidence>